<reference evidence="1 2" key="1">
    <citation type="journal article" date="2018" name="Nat. Biotechnol.">
        <title>A standardized bacterial taxonomy based on genome phylogeny substantially revises the tree of life.</title>
        <authorList>
            <person name="Parks D.H."/>
            <person name="Chuvochina M."/>
            <person name="Waite D.W."/>
            <person name="Rinke C."/>
            <person name="Skarshewski A."/>
            <person name="Chaumeil P.A."/>
            <person name="Hugenholtz P."/>
        </authorList>
    </citation>
    <scope>NUCLEOTIDE SEQUENCE [LARGE SCALE GENOMIC DNA]</scope>
    <source>
        <strain evidence="1">UBA11482</strain>
    </source>
</reference>
<evidence type="ECO:0000313" key="2">
    <source>
        <dbReference type="Proteomes" id="UP000262954"/>
    </source>
</evidence>
<dbReference type="EMBL" id="DNWC01000004">
    <property type="protein sequence ID" value="HBJ07381.1"/>
    <property type="molecule type" value="Genomic_DNA"/>
</dbReference>
<gene>
    <name evidence="1" type="ORF">DDY73_00095</name>
</gene>
<evidence type="ECO:0000313" key="1">
    <source>
        <dbReference type="EMBL" id="HBJ07381.1"/>
    </source>
</evidence>
<organism evidence="1 2">
    <name type="scientific">Coprobacter fastidiosus</name>
    <dbReference type="NCBI Taxonomy" id="1099853"/>
    <lineage>
        <taxon>Bacteria</taxon>
        <taxon>Pseudomonadati</taxon>
        <taxon>Bacteroidota</taxon>
        <taxon>Bacteroidia</taxon>
        <taxon>Bacteroidales</taxon>
        <taxon>Barnesiellaceae</taxon>
        <taxon>Coprobacter</taxon>
    </lineage>
</organism>
<feature type="non-terminal residue" evidence="1">
    <location>
        <position position="108"/>
    </location>
</feature>
<dbReference type="AlphaFoldDB" id="A0A354LYP2"/>
<protein>
    <submittedName>
        <fullName evidence="1">Uncharacterized protein</fullName>
    </submittedName>
</protein>
<comment type="caution">
    <text evidence="1">The sequence shown here is derived from an EMBL/GenBank/DDBJ whole genome shotgun (WGS) entry which is preliminary data.</text>
</comment>
<name>A0A354LYP2_9BACT</name>
<dbReference type="Proteomes" id="UP000262954">
    <property type="component" value="Unassembled WGS sequence"/>
</dbReference>
<accession>A0A354LYP2</accession>
<sequence>LGNELERADKGFMGLLKGMTMTNTDRVNLMNRSVVEYRPCDIDAFFDSSRGVYNALISGGNPRLRTSAMVAQTLCAANNGFPVVVIHEGNHFLEQQLRNNFSSTKVFK</sequence>
<feature type="non-terminal residue" evidence="1">
    <location>
        <position position="1"/>
    </location>
</feature>
<proteinExistence type="predicted"/>